<evidence type="ECO:0000313" key="8">
    <source>
        <dbReference type="EMBL" id="MCS3917887.1"/>
    </source>
</evidence>
<evidence type="ECO:0000256" key="4">
    <source>
        <dbReference type="ARBA" id="ARBA00022801"/>
    </source>
</evidence>
<reference evidence="8 9" key="1">
    <citation type="submission" date="2022-08" db="EMBL/GenBank/DDBJ databases">
        <title>Bacterial and archaeal communities from various locations to study Microbial Dark Matter (Phase II).</title>
        <authorList>
            <person name="Stepanauskas R."/>
        </authorList>
    </citation>
    <scope>NUCLEOTIDE SEQUENCE [LARGE SCALE GENOMIC DNA]</scope>
    <source>
        <strain evidence="8 9">PD1</strain>
    </source>
</reference>
<comment type="catalytic activity">
    <reaction evidence="1">
        <text>Hydrolysis of terminal non-reducing N-acetyl-D-hexosamine residues in N-acetyl-beta-D-hexosaminides.</text>
        <dbReference type="EC" id="3.2.1.52"/>
    </reaction>
</comment>
<evidence type="ECO:0000256" key="1">
    <source>
        <dbReference type="ARBA" id="ARBA00001231"/>
    </source>
</evidence>
<evidence type="ECO:0000259" key="6">
    <source>
        <dbReference type="Pfam" id="PF00728"/>
    </source>
</evidence>
<dbReference type="Proteomes" id="UP001204798">
    <property type="component" value="Unassembled WGS sequence"/>
</dbReference>
<dbReference type="Pfam" id="PF00728">
    <property type="entry name" value="Glyco_hydro_20"/>
    <property type="match status" value="1"/>
</dbReference>
<dbReference type="EC" id="3.2.1.52" evidence="3"/>
<dbReference type="InterPro" id="IPR029018">
    <property type="entry name" value="Hex-like_dom2"/>
</dbReference>
<evidence type="ECO:0000313" key="9">
    <source>
        <dbReference type="Proteomes" id="UP001204798"/>
    </source>
</evidence>
<keyword evidence="9" id="KW-1185">Reference proteome</keyword>
<dbReference type="SUPFAM" id="SSF55545">
    <property type="entry name" value="beta-N-acetylhexosaminidase-like domain"/>
    <property type="match status" value="1"/>
</dbReference>
<evidence type="ECO:0000259" key="7">
    <source>
        <dbReference type="Pfam" id="PF02838"/>
    </source>
</evidence>
<organism evidence="8 9">
    <name type="scientific">Candidatus Fervidibacter sacchari</name>
    <dbReference type="NCBI Taxonomy" id="1448929"/>
    <lineage>
        <taxon>Bacteria</taxon>
        <taxon>Candidatus Fervidibacterota</taxon>
        <taxon>Candidatus Fervidibacter</taxon>
    </lineage>
</organism>
<dbReference type="RefSeq" id="WP_259092588.1">
    <property type="nucleotide sequence ID" value="NZ_CP130454.1"/>
</dbReference>
<dbReference type="Gene3D" id="3.20.20.80">
    <property type="entry name" value="Glycosidases"/>
    <property type="match status" value="1"/>
</dbReference>
<proteinExistence type="inferred from homology"/>
<dbReference type="PANTHER" id="PTHR22600">
    <property type="entry name" value="BETA-HEXOSAMINIDASE"/>
    <property type="match status" value="1"/>
</dbReference>
<sequence length="905" mass="102168">MLKEILGAKRKEVDGLERFTERLVSAALFLSLISWATIWGARWANAQTAGKEFDWHWGSWRVKVSENQVFIYRHQAQVLKLLPPPETDFKEGRWQGPTASLRFQGNGGKGVWFLGLTVNGLNLVAQHTLQSQGVSVWRWAIVNPNLLRGASILPSSDEWSGVTLYGAVTLNIGGTNAQTRWRKTDEGFVAELVYLANTKFLTAQLEVRLPPHWVLTEQPKGREIVHPLDLAQGEFWELPLIPKPKWLKWGNSSFRFGRQVTIFVANEGLHKAAENLRTYLQTRWLRQVTVRTCSFDTPLERGIVLAFHDSPLKGKVVEPILKEDLPPEGYALSASPEGIWILAADADGAFWAVQTLKQLIRLTDDGAVIVPEIYIRDYPDFAFRGIHFVIDDFSPELHKHLIEQVWAPLKFNKLIVQVDHLKWESHPELWQPWSLPKEEAKRLQQIAEANNMEVIPLLPTLSHCEYLFGSLAGRPPKVNKEIAEDPETAYLYCPNLEQTYRIVFDLLNEVISLFRPKWVHIGHDEVLSRGRFGSCIRCQGMPPHLLFAADVKRLYEFLKSQGVNVMMWGDMLLRPDEAYDAAHGGPPHNFWRARQLIPKDIVIVDWHYQPAPQYPSVKVFKREGFEVIGATWRNFRTIVEFSKAAKEAGAWGMVQTTWTGFGNNRNALRDFPDQFASYIVAADQFWNVTESALSRGYSAWVVFETMFRGPTIQPMGGFVVDLSPAANLTVAKLLGVPPTQLMGGRRWLNRRVFWLATGDDGTLKAIALKGAWLTGAPEEIWLDVGEPASEITFVHATDIRVADDSLVGGYEILLEGDAKVEVGLRYGHQIRALTDLRPLKDARASSAWSWTTAKGKVSLTALTIPLEAERTVRRIRFYSANNEAAPLLVAVTGVSSVYIPPMETP</sequence>
<evidence type="ECO:0000256" key="2">
    <source>
        <dbReference type="ARBA" id="ARBA00006285"/>
    </source>
</evidence>
<dbReference type="InterPro" id="IPR017853">
    <property type="entry name" value="GH"/>
</dbReference>
<accession>A0ABT2EIV4</accession>
<comment type="caution">
    <text evidence="8">The sequence shown here is derived from an EMBL/GenBank/DDBJ whole genome shotgun (WGS) entry which is preliminary data.</text>
</comment>
<dbReference type="Pfam" id="PF02838">
    <property type="entry name" value="Glyco_hydro_20b"/>
    <property type="match status" value="1"/>
</dbReference>
<dbReference type="Gene3D" id="3.30.379.10">
    <property type="entry name" value="Chitobiase/beta-hexosaminidase domain 2-like"/>
    <property type="match status" value="1"/>
</dbReference>
<keyword evidence="4" id="KW-0378">Hydrolase</keyword>
<dbReference type="PRINTS" id="PR00738">
    <property type="entry name" value="GLHYDRLASE20"/>
</dbReference>
<evidence type="ECO:0000256" key="3">
    <source>
        <dbReference type="ARBA" id="ARBA00012663"/>
    </source>
</evidence>
<dbReference type="EMBL" id="JANUCP010000001">
    <property type="protein sequence ID" value="MCS3917887.1"/>
    <property type="molecule type" value="Genomic_DNA"/>
</dbReference>
<dbReference type="InterPro" id="IPR015883">
    <property type="entry name" value="Glyco_hydro_20_cat"/>
</dbReference>
<comment type="similarity">
    <text evidence="2">Belongs to the glycosyl hydrolase 20 family.</text>
</comment>
<evidence type="ECO:0000256" key="5">
    <source>
        <dbReference type="ARBA" id="ARBA00023295"/>
    </source>
</evidence>
<dbReference type="PANTHER" id="PTHR22600:SF57">
    <property type="entry name" value="BETA-N-ACETYLHEXOSAMINIDASE"/>
    <property type="match status" value="1"/>
</dbReference>
<protein>
    <recommendedName>
        <fullName evidence="3">beta-N-acetylhexosaminidase</fullName>
        <ecNumber evidence="3">3.2.1.52</ecNumber>
    </recommendedName>
</protein>
<feature type="domain" description="Glycoside hydrolase family 20 catalytic" evidence="6">
    <location>
        <begin position="435"/>
        <end position="631"/>
    </location>
</feature>
<feature type="domain" description="Beta-hexosaminidase bacterial type N-terminal" evidence="7">
    <location>
        <begin position="239"/>
        <end position="378"/>
    </location>
</feature>
<dbReference type="SUPFAM" id="SSF51445">
    <property type="entry name" value="(Trans)glycosidases"/>
    <property type="match status" value="1"/>
</dbReference>
<name>A0ABT2EIV4_9BACT</name>
<dbReference type="InterPro" id="IPR015882">
    <property type="entry name" value="HEX_bac_N"/>
</dbReference>
<keyword evidence="5" id="KW-0326">Glycosidase</keyword>
<gene>
    <name evidence="8" type="ORF">M2350_000284</name>
</gene>
<dbReference type="InterPro" id="IPR025705">
    <property type="entry name" value="Beta_hexosaminidase_sua/sub"/>
</dbReference>